<dbReference type="Proteomes" id="UP000001055">
    <property type="component" value="Unassembled WGS sequence"/>
</dbReference>
<feature type="region of interest" description="Disordered" evidence="1">
    <location>
        <begin position="48"/>
        <end position="67"/>
    </location>
</feature>
<dbReference type="RefSeq" id="XP_001797140.1">
    <property type="nucleotide sequence ID" value="XM_001797088.1"/>
</dbReference>
<protein>
    <submittedName>
        <fullName evidence="2">Uncharacterized protein</fullName>
    </submittedName>
</protein>
<name>Q0UN87_PHANO</name>
<evidence type="ECO:0000256" key="1">
    <source>
        <dbReference type="SAM" id="MobiDB-lite"/>
    </source>
</evidence>
<reference evidence="3" key="1">
    <citation type="journal article" date="2007" name="Plant Cell">
        <title>Dothideomycete-plant interactions illuminated by genome sequencing and EST analysis of the wheat pathogen Stagonospora nodorum.</title>
        <authorList>
            <person name="Hane J.K."/>
            <person name="Lowe R.G."/>
            <person name="Solomon P.S."/>
            <person name="Tan K.C."/>
            <person name="Schoch C.L."/>
            <person name="Spatafora J.W."/>
            <person name="Crous P.W."/>
            <person name="Kodira C."/>
            <person name="Birren B.W."/>
            <person name="Galagan J.E."/>
            <person name="Torriani S.F."/>
            <person name="McDonald B.A."/>
            <person name="Oliver R.P."/>
        </authorList>
    </citation>
    <scope>NUCLEOTIDE SEQUENCE [LARGE SCALE GENOMIC DNA]</scope>
    <source>
        <strain evidence="3">SN15 / ATCC MYA-4574 / FGSC 10173</strain>
    </source>
</reference>
<dbReference type="EMBL" id="CH445334">
    <property type="protein sequence ID" value="EAT85428.1"/>
    <property type="molecule type" value="Genomic_DNA"/>
</dbReference>
<dbReference type="AlphaFoldDB" id="Q0UN87"/>
<dbReference type="KEGG" id="pno:SNOG_06777"/>
<proteinExistence type="predicted"/>
<evidence type="ECO:0000313" key="3">
    <source>
        <dbReference type="Proteomes" id="UP000001055"/>
    </source>
</evidence>
<sequence length="67" mass="7672">MGRQCPEWITWHKLGKLKSGLEDCVASFGTTFGSRDIDEWLDNMKKKDVQKPTGQQCRISPFQNNNA</sequence>
<organism evidence="2 3">
    <name type="scientific">Phaeosphaeria nodorum (strain SN15 / ATCC MYA-4574 / FGSC 10173)</name>
    <name type="common">Glume blotch fungus</name>
    <name type="synonym">Parastagonospora nodorum</name>
    <dbReference type="NCBI Taxonomy" id="321614"/>
    <lineage>
        <taxon>Eukaryota</taxon>
        <taxon>Fungi</taxon>
        <taxon>Dikarya</taxon>
        <taxon>Ascomycota</taxon>
        <taxon>Pezizomycotina</taxon>
        <taxon>Dothideomycetes</taxon>
        <taxon>Pleosporomycetidae</taxon>
        <taxon>Pleosporales</taxon>
        <taxon>Pleosporineae</taxon>
        <taxon>Phaeosphaeriaceae</taxon>
        <taxon>Parastagonospora</taxon>
    </lineage>
</organism>
<feature type="compositionally biased region" description="Polar residues" evidence="1">
    <location>
        <begin position="52"/>
        <end position="67"/>
    </location>
</feature>
<dbReference type="GeneID" id="5974030"/>
<evidence type="ECO:0000313" key="2">
    <source>
        <dbReference type="EMBL" id="EAT85428.1"/>
    </source>
</evidence>
<dbReference type="InParanoid" id="Q0UN87"/>
<gene>
    <name evidence="2" type="ORF">SNOG_06777</name>
</gene>
<accession>Q0UN87</accession>
<dbReference type="HOGENOM" id="CLU_2813244_0_0_1"/>